<dbReference type="InterPro" id="IPR036880">
    <property type="entry name" value="Kunitz_BPTI_sf"/>
</dbReference>
<dbReference type="PRINTS" id="PR00759">
    <property type="entry name" value="BASICPTASE"/>
</dbReference>
<dbReference type="PANTHER" id="PTHR10083">
    <property type="entry name" value="KUNITZ-TYPE PROTEASE INHIBITOR-RELATED"/>
    <property type="match status" value="1"/>
</dbReference>
<dbReference type="EMBL" id="JAVFWL010000002">
    <property type="protein sequence ID" value="KAK6733332.1"/>
    <property type="molecule type" value="Genomic_DNA"/>
</dbReference>
<dbReference type="InterPro" id="IPR002223">
    <property type="entry name" value="Kunitz_BPTI"/>
</dbReference>
<organism evidence="6 7">
    <name type="scientific">Necator americanus</name>
    <name type="common">Human hookworm</name>
    <dbReference type="NCBI Taxonomy" id="51031"/>
    <lineage>
        <taxon>Eukaryota</taxon>
        <taxon>Metazoa</taxon>
        <taxon>Ecdysozoa</taxon>
        <taxon>Nematoda</taxon>
        <taxon>Chromadorea</taxon>
        <taxon>Rhabditida</taxon>
        <taxon>Rhabditina</taxon>
        <taxon>Rhabditomorpha</taxon>
        <taxon>Strongyloidea</taxon>
        <taxon>Ancylostomatidae</taxon>
        <taxon>Bunostominae</taxon>
        <taxon>Necator</taxon>
    </lineage>
</organism>
<feature type="chain" id="PRO_5046576168" description="BPTI/Kunitz inhibitor domain-containing protein" evidence="4">
    <location>
        <begin position="18"/>
        <end position="167"/>
    </location>
</feature>
<dbReference type="SUPFAM" id="SSF57362">
    <property type="entry name" value="BPTI-like"/>
    <property type="match status" value="2"/>
</dbReference>
<dbReference type="PROSITE" id="PS00280">
    <property type="entry name" value="BPTI_KUNITZ_1"/>
    <property type="match status" value="2"/>
</dbReference>
<keyword evidence="7" id="KW-1185">Reference proteome</keyword>
<sequence length="167" mass="18842">MKCMVFCILNIITVINGYDYNAKLRNPECGQPIDKGGCRAIHERWAYDPQTNKCVEFIYGGCRGNENNFRSRRECNLKCLWKGVPIATNSATVPTESSTPMTVPGTLRNPECGQPIDQGGCRAIIEKWAYIPKENKCVSFNYGGCRGNDNNFNSRRECNMRCVRKGI</sequence>
<evidence type="ECO:0000256" key="4">
    <source>
        <dbReference type="SAM" id="SignalP"/>
    </source>
</evidence>
<dbReference type="Proteomes" id="UP001303046">
    <property type="component" value="Unassembled WGS sequence"/>
</dbReference>
<dbReference type="PANTHER" id="PTHR10083:SF374">
    <property type="entry name" value="BPTI_KUNITZ INHIBITOR DOMAIN-CONTAINING PROTEIN"/>
    <property type="match status" value="1"/>
</dbReference>
<keyword evidence="3" id="KW-1015">Disulfide bond</keyword>
<feature type="domain" description="BPTI/Kunitz inhibitor" evidence="5">
    <location>
        <begin position="112"/>
        <end position="162"/>
    </location>
</feature>
<dbReference type="Gene3D" id="4.10.410.10">
    <property type="entry name" value="Pancreatic trypsin inhibitor Kunitz domain"/>
    <property type="match status" value="2"/>
</dbReference>
<keyword evidence="1" id="KW-0646">Protease inhibitor</keyword>
<dbReference type="InterPro" id="IPR050098">
    <property type="entry name" value="TFPI/VKTCI-like"/>
</dbReference>
<comment type="caution">
    <text evidence="6">The sequence shown here is derived from an EMBL/GenBank/DDBJ whole genome shotgun (WGS) entry which is preliminary data.</text>
</comment>
<keyword evidence="2" id="KW-0722">Serine protease inhibitor</keyword>
<evidence type="ECO:0000313" key="7">
    <source>
        <dbReference type="Proteomes" id="UP001303046"/>
    </source>
</evidence>
<feature type="signal peptide" evidence="4">
    <location>
        <begin position="1"/>
        <end position="17"/>
    </location>
</feature>
<dbReference type="PROSITE" id="PS50279">
    <property type="entry name" value="BPTI_KUNITZ_2"/>
    <property type="match status" value="2"/>
</dbReference>
<gene>
    <name evidence="6" type="primary">Necator_chrII.g5010</name>
    <name evidence="6" type="ORF">RB195_017218</name>
</gene>
<keyword evidence="4" id="KW-0732">Signal</keyword>
<accession>A0ABR1C6L9</accession>
<evidence type="ECO:0000313" key="6">
    <source>
        <dbReference type="EMBL" id="KAK6733332.1"/>
    </source>
</evidence>
<evidence type="ECO:0000256" key="3">
    <source>
        <dbReference type="ARBA" id="ARBA00023157"/>
    </source>
</evidence>
<evidence type="ECO:0000259" key="5">
    <source>
        <dbReference type="PROSITE" id="PS50279"/>
    </source>
</evidence>
<reference evidence="6 7" key="1">
    <citation type="submission" date="2023-08" db="EMBL/GenBank/DDBJ databases">
        <title>A Necator americanus chromosomal reference genome.</title>
        <authorList>
            <person name="Ilik V."/>
            <person name="Petrzelkova K.J."/>
            <person name="Pardy F."/>
            <person name="Fuh T."/>
            <person name="Niatou-Singa F.S."/>
            <person name="Gouil Q."/>
            <person name="Baker L."/>
            <person name="Ritchie M.E."/>
            <person name="Jex A.R."/>
            <person name="Gazzola D."/>
            <person name="Li H."/>
            <person name="Toshio Fujiwara R."/>
            <person name="Zhan B."/>
            <person name="Aroian R.V."/>
            <person name="Pafco B."/>
            <person name="Schwarz E.M."/>
        </authorList>
    </citation>
    <scope>NUCLEOTIDE SEQUENCE [LARGE SCALE GENOMIC DNA]</scope>
    <source>
        <strain evidence="6 7">Aroian</strain>
        <tissue evidence="6">Whole animal</tissue>
    </source>
</reference>
<protein>
    <recommendedName>
        <fullName evidence="5">BPTI/Kunitz inhibitor domain-containing protein</fullName>
    </recommendedName>
</protein>
<dbReference type="SMART" id="SM00131">
    <property type="entry name" value="KU"/>
    <property type="match status" value="2"/>
</dbReference>
<dbReference type="InterPro" id="IPR020901">
    <property type="entry name" value="Prtase_inh_Kunz-CS"/>
</dbReference>
<proteinExistence type="predicted"/>
<feature type="domain" description="BPTI/Kunitz inhibitor" evidence="5">
    <location>
        <begin position="29"/>
        <end position="79"/>
    </location>
</feature>
<dbReference type="Pfam" id="PF00014">
    <property type="entry name" value="Kunitz_BPTI"/>
    <property type="match status" value="2"/>
</dbReference>
<evidence type="ECO:0000256" key="2">
    <source>
        <dbReference type="ARBA" id="ARBA00022900"/>
    </source>
</evidence>
<dbReference type="CDD" id="cd00109">
    <property type="entry name" value="Kunitz-type"/>
    <property type="match status" value="2"/>
</dbReference>
<name>A0ABR1C6L9_NECAM</name>
<evidence type="ECO:0000256" key="1">
    <source>
        <dbReference type="ARBA" id="ARBA00022690"/>
    </source>
</evidence>